<gene>
    <name evidence="2" type="ORF">FPE_LOCUS13259</name>
</gene>
<accession>A0AAD1ZAL5</accession>
<feature type="region of interest" description="Disordered" evidence="1">
    <location>
        <begin position="164"/>
        <end position="187"/>
    </location>
</feature>
<dbReference type="Proteomes" id="UP000834106">
    <property type="component" value="Chromosome 8"/>
</dbReference>
<proteinExistence type="predicted"/>
<reference evidence="2" key="1">
    <citation type="submission" date="2023-05" db="EMBL/GenBank/DDBJ databases">
        <authorList>
            <person name="Huff M."/>
        </authorList>
    </citation>
    <scope>NUCLEOTIDE SEQUENCE</scope>
</reference>
<dbReference type="EMBL" id="OU503043">
    <property type="protein sequence ID" value="CAI9765829.1"/>
    <property type="molecule type" value="Genomic_DNA"/>
</dbReference>
<evidence type="ECO:0000313" key="2">
    <source>
        <dbReference type="EMBL" id="CAI9765829.1"/>
    </source>
</evidence>
<evidence type="ECO:0000313" key="3">
    <source>
        <dbReference type="Proteomes" id="UP000834106"/>
    </source>
</evidence>
<dbReference type="AlphaFoldDB" id="A0AAD1ZAL5"/>
<organism evidence="2 3">
    <name type="scientific">Fraxinus pennsylvanica</name>
    <dbReference type="NCBI Taxonomy" id="56036"/>
    <lineage>
        <taxon>Eukaryota</taxon>
        <taxon>Viridiplantae</taxon>
        <taxon>Streptophyta</taxon>
        <taxon>Embryophyta</taxon>
        <taxon>Tracheophyta</taxon>
        <taxon>Spermatophyta</taxon>
        <taxon>Magnoliopsida</taxon>
        <taxon>eudicotyledons</taxon>
        <taxon>Gunneridae</taxon>
        <taxon>Pentapetalae</taxon>
        <taxon>asterids</taxon>
        <taxon>lamiids</taxon>
        <taxon>Lamiales</taxon>
        <taxon>Oleaceae</taxon>
        <taxon>Oleeae</taxon>
        <taxon>Fraxinus</taxon>
    </lineage>
</organism>
<evidence type="ECO:0000256" key="1">
    <source>
        <dbReference type="SAM" id="MobiDB-lite"/>
    </source>
</evidence>
<keyword evidence="3" id="KW-1185">Reference proteome</keyword>
<protein>
    <submittedName>
        <fullName evidence="2">Uncharacterized protein</fullName>
    </submittedName>
</protein>
<sequence>MDAVNVFVSHGTNTFGLLVPCGCSFVNFVDMISKELEVDVSRHCINIQYSADEGMYPIRITNDSSLQFYLVLKRKDPRITTYALRIHLTDVLNSTNITFPNDLISGIEVSVLESTDDKVPNDLISGIEVSGLESTDDKGEEMTNIANKPDVQFWSNVNDVNLNDILPPNSKRPAGRPKNSRRRTRLESINPVMCGRCRGKGHNKRTCNQPLPLCHVRKRKRGS</sequence>
<feature type="compositionally biased region" description="Basic residues" evidence="1">
    <location>
        <begin position="173"/>
        <end position="184"/>
    </location>
</feature>
<name>A0AAD1ZAL5_9LAMI</name>